<dbReference type="Proteomes" id="UP000593765">
    <property type="component" value="Chromosome"/>
</dbReference>
<feature type="transmembrane region" description="Helical" evidence="1">
    <location>
        <begin position="212"/>
        <end position="231"/>
    </location>
</feature>
<dbReference type="InterPro" id="IPR025333">
    <property type="entry name" value="DUF4239"/>
</dbReference>
<proteinExistence type="predicted"/>
<dbReference type="KEGG" id="hbs:IPV69_07565"/>
<keyword evidence="3" id="KW-1185">Reference proteome</keyword>
<protein>
    <submittedName>
        <fullName evidence="2">DUF4239 domain-containing protein</fullName>
    </submittedName>
</protein>
<evidence type="ECO:0000313" key="2">
    <source>
        <dbReference type="EMBL" id="QOV91208.1"/>
    </source>
</evidence>
<dbReference type="EMBL" id="CP063458">
    <property type="protein sequence ID" value="QOV91208.1"/>
    <property type="molecule type" value="Genomic_DNA"/>
</dbReference>
<name>A0A7M2X0C1_9BACT</name>
<gene>
    <name evidence="2" type="ORF">IPV69_07565</name>
</gene>
<organism evidence="2 3">
    <name type="scientific">Humisphaera borealis</name>
    <dbReference type="NCBI Taxonomy" id="2807512"/>
    <lineage>
        <taxon>Bacteria</taxon>
        <taxon>Pseudomonadati</taxon>
        <taxon>Planctomycetota</taxon>
        <taxon>Phycisphaerae</taxon>
        <taxon>Tepidisphaerales</taxon>
        <taxon>Tepidisphaeraceae</taxon>
        <taxon>Humisphaera</taxon>
    </lineage>
</organism>
<feature type="transmembrane region" description="Helical" evidence="1">
    <location>
        <begin position="182"/>
        <end position="206"/>
    </location>
</feature>
<dbReference type="AlphaFoldDB" id="A0A7M2X0C1"/>
<reference evidence="2 3" key="1">
    <citation type="submission" date="2020-10" db="EMBL/GenBank/DDBJ databases">
        <title>Wide distribution of Phycisphaera-like planctomycetes from WD2101 soil group in peatlands and genome analysis of the first cultivated representative.</title>
        <authorList>
            <person name="Dedysh S.N."/>
            <person name="Beletsky A.V."/>
            <person name="Ivanova A."/>
            <person name="Kulichevskaya I.S."/>
            <person name="Suzina N.E."/>
            <person name="Philippov D.A."/>
            <person name="Rakitin A.L."/>
            <person name="Mardanov A.V."/>
            <person name="Ravin N.V."/>
        </authorList>
    </citation>
    <scope>NUCLEOTIDE SEQUENCE [LARGE SCALE GENOMIC DNA]</scope>
    <source>
        <strain evidence="2 3">M1803</strain>
    </source>
</reference>
<keyword evidence="1" id="KW-0812">Transmembrane</keyword>
<accession>A0A7M2X0C1</accession>
<keyword evidence="1" id="KW-0472">Membrane</keyword>
<evidence type="ECO:0000256" key="1">
    <source>
        <dbReference type="SAM" id="Phobius"/>
    </source>
</evidence>
<evidence type="ECO:0000313" key="3">
    <source>
        <dbReference type="Proteomes" id="UP000593765"/>
    </source>
</evidence>
<dbReference type="Pfam" id="PF14023">
    <property type="entry name" value="Bestrophin-like"/>
    <property type="match status" value="1"/>
</dbReference>
<feature type="transmembrane region" description="Helical" evidence="1">
    <location>
        <begin position="45"/>
        <end position="63"/>
    </location>
</feature>
<keyword evidence="1" id="KW-1133">Transmembrane helix</keyword>
<dbReference type="RefSeq" id="WP_206294389.1">
    <property type="nucleotide sequence ID" value="NZ_CP063458.1"/>
</dbReference>
<sequence length="258" mass="27940">MSPITSAILLSAFLVLGVALFQEVGYRLGKHDALRIKTFASGTGAVEAAVFGLIGLLMAFMFSGSSTRLENRRALIVEEANAIGTAYLRLDLLPTADRDELRPLFREYVDTRLKIYASLRDLDAVQAEQDRSAAQQSVIWSKAVAAVGKAGASPQASLLLVPALNEMFDITTTRTIAAKTHIATLLIVLLCGLVMLGGLLAGYGMAQRGCRSLVHLLVFSVVLGVTVYVIMDFEYPRFGLIRIDSTDEAIQAVRESMK</sequence>